<dbReference type="AlphaFoldDB" id="R4UL84"/>
<protein>
    <recommendedName>
        <fullName evidence="1">N-acetyltransferase domain-containing protein</fullName>
    </recommendedName>
</protein>
<feature type="domain" description="N-acetyltransferase" evidence="1">
    <location>
        <begin position="53"/>
        <end position="197"/>
    </location>
</feature>
<dbReference type="InterPro" id="IPR000182">
    <property type="entry name" value="GNAT_dom"/>
</dbReference>
<reference evidence="2" key="1">
    <citation type="submission" date="2013-03" db="EMBL/GenBank/DDBJ databases">
        <title>Immune-Related transcriptome of Coptotermes formosanus Shiraki workers: the defense mechanism.</title>
        <authorList>
            <person name="Hussain A."/>
            <person name="Li Y.F."/>
            <person name="Wen S.Y."/>
        </authorList>
    </citation>
    <scope>NUCLEOTIDE SEQUENCE</scope>
</reference>
<dbReference type="Pfam" id="PF00583">
    <property type="entry name" value="Acetyltransf_1"/>
    <property type="match status" value="1"/>
</dbReference>
<evidence type="ECO:0000259" key="1">
    <source>
        <dbReference type="PROSITE" id="PS51186"/>
    </source>
</evidence>
<organism evidence="2">
    <name type="scientific">Coptotermes formosanus</name>
    <name type="common">Formosan subterranean termite</name>
    <dbReference type="NCBI Taxonomy" id="36987"/>
    <lineage>
        <taxon>Eukaryota</taxon>
        <taxon>Metazoa</taxon>
        <taxon>Ecdysozoa</taxon>
        <taxon>Arthropoda</taxon>
        <taxon>Hexapoda</taxon>
        <taxon>Insecta</taxon>
        <taxon>Pterygota</taxon>
        <taxon>Neoptera</taxon>
        <taxon>Polyneoptera</taxon>
        <taxon>Dictyoptera</taxon>
        <taxon>Blattodea</taxon>
        <taxon>Blattoidea</taxon>
        <taxon>Termitoidae</taxon>
        <taxon>Rhinotermitidae</taxon>
        <taxon>Coptotermes</taxon>
    </lineage>
</organism>
<dbReference type="SUPFAM" id="SSF55729">
    <property type="entry name" value="Acyl-CoA N-acyltransferases (Nat)"/>
    <property type="match status" value="1"/>
</dbReference>
<dbReference type="Gene3D" id="3.40.630.30">
    <property type="match status" value="1"/>
</dbReference>
<proteinExistence type="evidence at transcript level"/>
<evidence type="ECO:0000313" key="2">
    <source>
        <dbReference type="EMBL" id="AGM32894.1"/>
    </source>
</evidence>
<dbReference type="InterPro" id="IPR016181">
    <property type="entry name" value="Acyl_CoA_acyltransferase"/>
</dbReference>
<name>R4UL84_COPFO</name>
<dbReference type="EMBL" id="KC741070">
    <property type="protein sequence ID" value="AGM32894.1"/>
    <property type="molecule type" value="mRNA"/>
</dbReference>
<dbReference type="GO" id="GO:0016747">
    <property type="term" value="F:acyltransferase activity, transferring groups other than amino-acyl groups"/>
    <property type="evidence" value="ECO:0007669"/>
    <property type="project" value="InterPro"/>
</dbReference>
<sequence length="210" mass="22891">MWFSTVSGSEAIEQHVLAILSEPLPLAASSIGPIITEYPEMGSNLLPVDCDSFSLRQYEPALHRRKVAVLLEDCWFSLTGPSITEGDLDAGISFGLVAVNPGGEVLGFVGGRVVDRAWYCAELVVRAQARRCRLGRRLLNSFLAFRPRLCDRTTLCVRMDKLAAQSLYESVGFEVTDVALAADEDGCDIWQMELKAAVDPGLLENGSLVV</sequence>
<accession>R4UL84</accession>
<dbReference type="PROSITE" id="PS51186">
    <property type="entry name" value="GNAT"/>
    <property type="match status" value="1"/>
</dbReference>